<name>A0ABP8KQ77_9MICO</name>
<reference evidence="4" key="1">
    <citation type="journal article" date="2019" name="Int. J. Syst. Evol. Microbiol.">
        <title>The Global Catalogue of Microorganisms (GCM) 10K type strain sequencing project: providing services to taxonomists for standard genome sequencing and annotation.</title>
        <authorList>
            <consortium name="The Broad Institute Genomics Platform"/>
            <consortium name="The Broad Institute Genome Sequencing Center for Infectious Disease"/>
            <person name="Wu L."/>
            <person name="Ma J."/>
        </authorList>
    </citation>
    <scope>NUCLEOTIDE SEQUENCE [LARGE SCALE GENOMIC DNA]</scope>
    <source>
        <strain evidence="4">JCM 17809</strain>
    </source>
</reference>
<sequence>MVVAVLAVVAVGAGIGLAASRDGAEAAGGGCSGDAPLRISASAPVAAVLADHADDFDEWVEGRAGMPCTTTEVTTASPQEFSAAVGRALDGDTESAPTTWVPDSSLWRSVLARDPRVADVLPRTYPVVAASPVVFAAPRPMAEALGWPERQPSWGELSALAADPAGWSAKQHPEWGRMRLEWPNPLTSTAGLGSTVAVYRDLAIGAEATDELRRRLVTAHNAVSGSTGDLGGALGALRESGATAPEALKDLPVVPATEQEVVAFNARKPAVEVAAIYPTEGWVVSEVPVLGLEGDWVTPEQRQASEAFADYVVRGDAQAALQAAGWRAARLDSGVTADAGVVATQPRYTPAQPSQDVLARTLQNWTALDRRGSLLVVLDTSGSMKEEVGTTGKSRLDVAKESILASLPFFADEASVGLWTFSRSERGSDHVQVVPLGPLNRKVGQGTARDSIASSVPRITAANDTALYETTLAAVDAVRSSWQPGPNTVVLISDGKNEDPGSPDLDTTLARLVDGADPARPVEVVTIALGSGADAKALRNISRVTKGKAYSAGRPEDLQSVFLTALTG</sequence>
<comment type="caution">
    <text evidence="3">The sequence shown here is derived from an EMBL/GenBank/DDBJ whole genome shotgun (WGS) entry which is preliminary data.</text>
</comment>
<feature type="domain" description="VWFA" evidence="2">
    <location>
        <begin position="373"/>
        <end position="566"/>
    </location>
</feature>
<feature type="chain" id="PRO_5047477607" evidence="1">
    <location>
        <begin position="19"/>
        <end position="568"/>
    </location>
</feature>
<dbReference type="EMBL" id="BAABGM010000024">
    <property type="protein sequence ID" value="GAA4411929.1"/>
    <property type="molecule type" value="Genomic_DNA"/>
</dbReference>
<keyword evidence="1" id="KW-0732">Signal</keyword>
<dbReference type="Pfam" id="PF00092">
    <property type="entry name" value="VWA"/>
    <property type="match status" value="1"/>
</dbReference>
<dbReference type="Gene3D" id="3.40.50.410">
    <property type="entry name" value="von Willebrand factor, type A domain"/>
    <property type="match status" value="1"/>
</dbReference>
<protein>
    <submittedName>
        <fullName evidence="3">Substrate-binding and VWA domain-containing protein</fullName>
    </submittedName>
</protein>
<evidence type="ECO:0000256" key="1">
    <source>
        <dbReference type="SAM" id="SignalP"/>
    </source>
</evidence>
<keyword evidence="4" id="KW-1185">Reference proteome</keyword>
<dbReference type="InterPro" id="IPR036465">
    <property type="entry name" value="vWFA_dom_sf"/>
</dbReference>
<feature type="signal peptide" evidence="1">
    <location>
        <begin position="1"/>
        <end position="18"/>
    </location>
</feature>
<dbReference type="Proteomes" id="UP001500945">
    <property type="component" value="Unassembled WGS sequence"/>
</dbReference>
<accession>A0ABP8KQ77</accession>
<proteinExistence type="predicted"/>
<dbReference type="InterPro" id="IPR002035">
    <property type="entry name" value="VWF_A"/>
</dbReference>
<organism evidence="3 4">
    <name type="scientific">Fodinibacter luteus</name>
    <dbReference type="NCBI Taxonomy" id="552064"/>
    <lineage>
        <taxon>Bacteria</taxon>
        <taxon>Bacillati</taxon>
        <taxon>Actinomycetota</taxon>
        <taxon>Actinomycetes</taxon>
        <taxon>Micrococcales</taxon>
        <taxon>Intrasporangiaceae</taxon>
        <taxon>Fodinibacter (ex Wang et al. 2009)</taxon>
    </lineage>
</organism>
<evidence type="ECO:0000313" key="4">
    <source>
        <dbReference type="Proteomes" id="UP001500945"/>
    </source>
</evidence>
<dbReference type="PROSITE" id="PS50234">
    <property type="entry name" value="VWFA"/>
    <property type="match status" value="1"/>
</dbReference>
<evidence type="ECO:0000259" key="2">
    <source>
        <dbReference type="PROSITE" id="PS50234"/>
    </source>
</evidence>
<dbReference type="Pfam" id="PF13531">
    <property type="entry name" value="SBP_bac_11"/>
    <property type="match status" value="1"/>
</dbReference>
<dbReference type="SUPFAM" id="SSF53850">
    <property type="entry name" value="Periplasmic binding protein-like II"/>
    <property type="match status" value="1"/>
</dbReference>
<dbReference type="SMART" id="SM00327">
    <property type="entry name" value="VWA"/>
    <property type="match status" value="1"/>
</dbReference>
<gene>
    <name evidence="3" type="ORF">GCM10023168_33250</name>
</gene>
<dbReference type="SUPFAM" id="SSF53300">
    <property type="entry name" value="vWA-like"/>
    <property type="match status" value="1"/>
</dbReference>
<evidence type="ECO:0000313" key="3">
    <source>
        <dbReference type="EMBL" id="GAA4411929.1"/>
    </source>
</evidence>